<organism evidence="2 3">
    <name type="scientific">Elysia marginata</name>
    <dbReference type="NCBI Taxonomy" id="1093978"/>
    <lineage>
        <taxon>Eukaryota</taxon>
        <taxon>Metazoa</taxon>
        <taxon>Spiralia</taxon>
        <taxon>Lophotrochozoa</taxon>
        <taxon>Mollusca</taxon>
        <taxon>Gastropoda</taxon>
        <taxon>Heterobranchia</taxon>
        <taxon>Euthyneura</taxon>
        <taxon>Panpulmonata</taxon>
        <taxon>Sacoglossa</taxon>
        <taxon>Placobranchoidea</taxon>
        <taxon>Plakobranchidae</taxon>
        <taxon>Elysia</taxon>
    </lineage>
</organism>
<keyword evidence="3" id="KW-1185">Reference proteome</keyword>
<proteinExistence type="predicted"/>
<keyword evidence="1" id="KW-0732">Signal</keyword>
<accession>A0AAV4JDT4</accession>
<dbReference type="Proteomes" id="UP000762676">
    <property type="component" value="Unassembled WGS sequence"/>
</dbReference>
<evidence type="ECO:0000256" key="1">
    <source>
        <dbReference type="SAM" id="SignalP"/>
    </source>
</evidence>
<dbReference type="AlphaFoldDB" id="A0AAV4JDT4"/>
<reference evidence="2 3" key="1">
    <citation type="journal article" date="2021" name="Elife">
        <title>Chloroplast acquisition without the gene transfer in kleptoplastic sea slugs, Plakobranchus ocellatus.</title>
        <authorList>
            <person name="Maeda T."/>
            <person name="Takahashi S."/>
            <person name="Yoshida T."/>
            <person name="Shimamura S."/>
            <person name="Takaki Y."/>
            <person name="Nagai Y."/>
            <person name="Toyoda A."/>
            <person name="Suzuki Y."/>
            <person name="Arimoto A."/>
            <person name="Ishii H."/>
            <person name="Satoh N."/>
            <person name="Nishiyama T."/>
            <person name="Hasebe M."/>
            <person name="Maruyama T."/>
            <person name="Minagawa J."/>
            <person name="Obokata J."/>
            <person name="Shigenobu S."/>
        </authorList>
    </citation>
    <scope>NUCLEOTIDE SEQUENCE [LARGE SCALE GENOMIC DNA]</scope>
</reference>
<feature type="signal peptide" evidence="1">
    <location>
        <begin position="1"/>
        <end position="19"/>
    </location>
</feature>
<name>A0AAV4JDT4_9GAST</name>
<evidence type="ECO:0000313" key="2">
    <source>
        <dbReference type="EMBL" id="GFS20942.1"/>
    </source>
</evidence>
<sequence length="90" mass="9339">MRTLLVCFLVAALLGFVFAEPIREKRFWLDDLKKVTKTLGDGLSKAADVVAGGVDSVTTGAGKLGSKLGKGLVKASDVVADGVDKIVSGF</sequence>
<feature type="chain" id="PRO_5043416578" evidence="1">
    <location>
        <begin position="20"/>
        <end position="90"/>
    </location>
</feature>
<protein>
    <submittedName>
        <fullName evidence="2">Uncharacterized protein</fullName>
    </submittedName>
</protein>
<comment type="caution">
    <text evidence="2">The sequence shown here is derived from an EMBL/GenBank/DDBJ whole genome shotgun (WGS) entry which is preliminary data.</text>
</comment>
<dbReference type="EMBL" id="BMAT01010143">
    <property type="protein sequence ID" value="GFS20942.1"/>
    <property type="molecule type" value="Genomic_DNA"/>
</dbReference>
<evidence type="ECO:0000313" key="3">
    <source>
        <dbReference type="Proteomes" id="UP000762676"/>
    </source>
</evidence>
<gene>
    <name evidence="2" type="ORF">ElyMa_005069700</name>
</gene>